<evidence type="ECO:0000256" key="1">
    <source>
        <dbReference type="ARBA" id="ARBA00022723"/>
    </source>
</evidence>
<feature type="chain" id="PRO_5011520195" evidence="4">
    <location>
        <begin position="31"/>
        <end position="203"/>
    </location>
</feature>
<keyword evidence="4" id="KW-0732">Signal</keyword>
<organism evidence="6 7">
    <name type="scientific">Amphritea atlantica</name>
    <dbReference type="NCBI Taxonomy" id="355243"/>
    <lineage>
        <taxon>Bacteria</taxon>
        <taxon>Pseudomonadati</taxon>
        <taxon>Pseudomonadota</taxon>
        <taxon>Gammaproteobacteria</taxon>
        <taxon>Oceanospirillales</taxon>
        <taxon>Oceanospirillaceae</taxon>
        <taxon>Amphritea</taxon>
    </lineage>
</organism>
<dbReference type="PANTHER" id="PTHR10891">
    <property type="entry name" value="EF-HAND CALCIUM-BINDING DOMAIN CONTAINING PROTEIN"/>
    <property type="match status" value="1"/>
</dbReference>
<dbReference type="InterPro" id="IPR039647">
    <property type="entry name" value="EF_hand_pair_protein_CML-like"/>
</dbReference>
<keyword evidence="1" id="KW-0479">Metal-binding</keyword>
<dbReference type="EMBL" id="FOGB01000005">
    <property type="protein sequence ID" value="SEQ62518.1"/>
    <property type="molecule type" value="Genomic_DNA"/>
</dbReference>
<feature type="region of interest" description="Disordered" evidence="3">
    <location>
        <begin position="181"/>
        <end position="203"/>
    </location>
</feature>
<dbReference type="PROSITE" id="PS00018">
    <property type="entry name" value="EF_HAND_1"/>
    <property type="match status" value="4"/>
</dbReference>
<proteinExistence type="predicted"/>
<name>A0A1H9HJP6_9GAMM</name>
<keyword evidence="7" id="KW-1185">Reference proteome</keyword>
<evidence type="ECO:0000313" key="7">
    <source>
        <dbReference type="Proteomes" id="UP000198749"/>
    </source>
</evidence>
<evidence type="ECO:0000313" key="6">
    <source>
        <dbReference type="EMBL" id="SEQ62518.1"/>
    </source>
</evidence>
<keyword evidence="2" id="KW-0677">Repeat</keyword>
<feature type="domain" description="EF-hand" evidence="5">
    <location>
        <begin position="41"/>
        <end position="67"/>
    </location>
</feature>
<protein>
    <submittedName>
        <fullName evidence="6">EF hand</fullName>
    </submittedName>
</protein>
<dbReference type="Pfam" id="PF13499">
    <property type="entry name" value="EF-hand_7"/>
    <property type="match status" value="2"/>
</dbReference>
<dbReference type="Gene3D" id="1.10.238.10">
    <property type="entry name" value="EF-hand"/>
    <property type="match status" value="2"/>
</dbReference>
<dbReference type="Proteomes" id="UP000198749">
    <property type="component" value="Unassembled WGS sequence"/>
</dbReference>
<dbReference type="SUPFAM" id="SSF47473">
    <property type="entry name" value="EF-hand"/>
    <property type="match status" value="1"/>
</dbReference>
<evidence type="ECO:0000256" key="2">
    <source>
        <dbReference type="ARBA" id="ARBA00022737"/>
    </source>
</evidence>
<dbReference type="RefSeq" id="WP_217647424.1">
    <property type="nucleotide sequence ID" value="NZ_AP025284.1"/>
</dbReference>
<evidence type="ECO:0000256" key="3">
    <source>
        <dbReference type="SAM" id="MobiDB-lite"/>
    </source>
</evidence>
<dbReference type="CDD" id="cd00051">
    <property type="entry name" value="EFh"/>
    <property type="match status" value="2"/>
</dbReference>
<dbReference type="PROSITE" id="PS51257">
    <property type="entry name" value="PROKAR_LIPOPROTEIN"/>
    <property type="match status" value="1"/>
</dbReference>
<dbReference type="InterPro" id="IPR018247">
    <property type="entry name" value="EF_Hand_1_Ca_BS"/>
</dbReference>
<dbReference type="AlphaFoldDB" id="A0A1H9HJP6"/>
<evidence type="ECO:0000259" key="5">
    <source>
        <dbReference type="PROSITE" id="PS50222"/>
    </source>
</evidence>
<dbReference type="SMART" id="SM00054">
    <property type="entry name" value="EFh"/>
    <property type="match status" value="4"/>
</dbReference>
<dbReference type="GO" id="GO:0005509">
    <property type="term" value="F:calcium ion binding"/>
    <property type="evidence" value="ECO:0007669"/>
    <property type="project" value="InterPro"/>
</dbReference>
<dbReference type="InterPro" id="IPR002048">
    <property type="entry name" value="EF_hand_dom"/>
</dbReference>
<feature type="signal peptide" evidence="4">
    <location>
        <begin position="1"/>
        <end position="30"/>
    </location>
</feature>
<evidence type="ECO:0000256" key="4">
    <source>
        <dbReference type="SAM" id="SignalP"/>
    </source>
</evidence>
<sequence length="203" mass="22505">MKTRLRVRLSPISALLSIFAGCMMILAAQAADIPARGPIPFAVYDQDGNGVISQEEFDDIRNQRRQRNVAAGAPMRGMANAPMFRDFDRDGDGQISAAELQAGQTAQRNLKGQNQPMGTGKNGMMGAGRNQPSFSDVDQNGDGFISQEEMNTFRNARITERAQAGYPMRNLANMKSFEEMDSNHDQMLDADEFSQHQMQQRNP</sequence>
<feature type="domain" description="EF-hand" evidence="5">
    <location>
        <begin position="134"/>
        <end position="160"/>
    </location>
</feature>
<accession>A0A1H9HJP6</accession>
<dbReference type="InterPro" id="IPR011992">
    <property type="entry name" value="EF-hand-dom_pair"/>
</dbReference>
<feature type="domain" description="EF-hand" evidence="5">
    <location>
        <begin position="83"/>
        <end position="110"/>
    </location>
</feature>
<gene>
    <name evidence="6" type="ORF">SAMN03080615_02186</name>
</gene>
<reference evidence="7" key="1">
    <citation type="submission" date="2016-10" db="EMBL/GenBank/DDBJ databases">
        <authorList>
            <person name="Varghese N."/>
            <person name="Submissions S."/>
        </authorList>
    </citation>
    <scope>NUCLEOTIDE SEQUENCE [LARGE SCALE GENOMIC DNA]</scope>
    <source>
        <strain evidence="7">DSM 18887</strain>
    </source>
</reference>
<dbReference type="PROSITE" id="PS50222">
    <property type="entry name" value="EF_HAND_2"/>
    <property type="match status" value="3"/>
</dbReference>